<feature type="domain" description="SET" evidence="2">
    <location>
        <begin position="129"/>
        <end position="277"/>
    </location>
</feature>
<dbReference type="GeneID" id="54548322"/>
<evidence type="ECO:0000256" key="1">
    <source>
        <dbReference type="SAM" id="SignalP"/>
    </source>
</evidence>
<proteinExistence type="predicted"/>
<organism evidence="3 4">
    <name type="scientific">Westerdykella ornata</name>
    <dbReference type="NCBI Taxonomy" id="318751"/>
    <lineage>
        <taxon>Eukaryota</taxon>
        <taxon>Fungi</taxon>
        <taxon>Dikarya</taxon>
        <taxon>Ascomycota</taxon>
        <taxon>Pezizomycotina</taxon>
        <taxon>Dothideomycetes</taxon>
        <taxon>Pleosporomycetidae</taxon>
        <taxon>Pleosporales</taxon>
        <taxon>Sporormiaceae</taxon>
        <taxon>Westerdykella</taxon>
    </lineage>
</organism>
<gene>
    <name evidence="3" type="ORF">EI97DRAFT_368648</name>
</gene>
<keyword evidence="4" id="KW-1185">Reference proteome</keyword>
<sequence>MTSLFPQRSKASRLLTTFLLGSPFVLVSAEVVLYGHSFPVQDILKLPAHQTCPVFSDGLTSTSFPWTHNPTCLQAALPDSESAKQTFCVYTNSRFANDRGISLITTPEVATSYLLESFSHEDQEDRGQEPYQARDTSGRGIGLFARNKIEAGNTVILKHPTVIISNHLLHGRASDERHRLLDLAFRQLPEKTQKTLAGLAKSKGGHELDDLMKTNGMGMRLGEADTVGHLGVVPEASRINHACRPNTYYRFDDYTLTLNLYALRDIQPGEELTYSYGFYDRPHEERVKALREHWGFTCTCSLCSSSAENISKSDQRLKDIKDIRDNLPTGFENVPQFIALLPNLVNLMDEEGLVIERPMYEEILAYSWSVLGIEQRAKHWAGRARRDWEIIAGKNSYEARRTAQMEMDVKAHQTWATWDKDPWDDSVWEDDHHAEDDGHHH</sequence>
<dbReference type="OrthoDB" id="1028014at2759"/>
<protein>
    <submittedName>
        <fullName evidence="3">SET domain-containing protein</fullName>
    </submittedName>
</protein>
<dbReference type="PANTHER" id="PTHR47332">
    <property type="entry name" value="SET DOMAIN-CONTAINING PROTEIN 5"/>
    <property type="match status" value="1"/>
</dbReference>
<dbReference type="AlphaFoldDB" id="A0A6A6JXV6"/>
<dbReference type="PANTHER" id="PTHR47332:SF6">
    <property type="entry name" value="SET DOMAIN-CONTAINING PROTEIN"/>
    <property type="match status" value="1"/>
</dbReference>
<evidence type="ECO:0000313" key="4">
    <source>
        <dbReference type="Proteomes" id="UP000800097"/>
    </source>
</evidence>
<reference evidence="3" key="1">
    <citation type="journal article" date="2020" name="Stud. Mycol.">
        <title>101 Dothideomycetes genomes: a test case for predicting lifestyles and emergence of pathogens.</title>
        <authorList>
            <person name="Haridas S."/>
            <person name="Albert R."/>
            <person name="Binder M."/>
            <person name="Bloem J."/>
            <person name="Labutti K."/>
            <person name="Salamov A."/>
            <person name="Andreopoulos B."/>
            <person name="Baker S."/>
            <person name="Barry K."/>
            <person name="Bills G."/>
            <person name="Bluhm B."/>
            <person name="Cannon C."/>
            <person name="Castanera R."/>
            <person name="Culley D."/>
            <person name="Daum C."/>
            <person name="Ezra D."/>
            <person name="Gonzalez J."/>
            <person name="Henrissat B."/>
            <person name="Kuo A."/>
            <person name="Liang C."/>
            <person name="Lipzen A."/>
            <person name="Lutzoni F."/>
            <person name="Magnuson J."/>
            <person name="Mondo S."/>
            <person name="Nolan M."/>
            <person name="Ohm R."/>
            <person name="Pangilinan J."/>
            <person name="Park H.-J."/>
            <person name="Ramirez L."/>
            <person name="Alfaro M."/>
            <person name="Sun H."/>
            <person name="Tritt A."/>
            <person name="Yoshinaga Y."/>
            <person name="Zwiers L.-H."/>
            <person name="Turgeon B."/>
            <person name="Goodwin S."/>
            <person name="Spatafora J."/>
            <person name="Crous P."/>
            <person name="Grigoriev I."/>
        </authorList>
    </citation>
    <scope>NUCLEOTIDE SEQUENCE</scope>
    <source>
        <strain evidence="3">CBS 379.55</strain>
    </source>
</reference>
<dbReference type="InterPro" id="IPR001214">
    <property type="entry name" value="SET_dom"/>
</dbReference>
<dbReference type="RefSeq" id="XP_033658196.1">
    <property type="nucleotide sequence ID" value="XM_033795147.1"/>
</dbReference>
<dbReference type="SMART" id="SM00317">
    <property type="entry name" value="SET"/>
    <property type="match status" value="1"/>
</dbReference>
<keyword evidence="1" id="KW-0732">Signal</keyword>
<dbReference type="CDD" id="cd20071">
    <property type="entry name" value="SET_SMYD"/>
    <property type="match status" value="1"/>
</dbReference>
<dbReference type="Gene3D" id="2.170.270.10">
    <property type="entry name" value="SET domain"/>
    <property type="match status" value="1"/>
</dbReference>
<feature type="chain" id="PRO_5025691473" evidence="1">
    <location>
        <begin position="30"/>
        <end position="441"/>
    </location>
</feature>
<dbReference type="InterPro" id="IPR046341">
    <property type="entry name" value="SET_dom_sf"/>
</dbReference>
<dbReference type="PROSITE" id="PS50280">
    <property type="entry name" value="SET"/>
    <property type="match status" value="1"/>
</dbReference>
<dbReference type="Proteomes" id="UP000800097">
    <property type="component" value="Unassembled WGS sequence"/>
</dbReference>
<dbReference type="EMBL" id="ML986484">
    <property type="protein sequence ID" value="KAF2280658.1"/>
    <property type="molecule type" value="Genomic_DNA"/>
</dbReference>
<evidence type="ECO:0000259" key="2">
    <source>
        <dbReference type="PROSITE" id="PS50280"/>
    </source>
</evidence>
<dbReference type="SUPFAM" id="SSF82199">
    <property type="entry name" value="SET domain"/>
    <property type="match status" value="1"/>
</dbReference>
<accession>A0A6A6JXV6</accession>
<evidence type="ECO:0000313" key="3">
    <source>
        <dbReference type="EMBL" id="KAF2280658.1"/>
    </source>
</evidence>
<dbReference type="InterPro" id="IPR053185">
    <property type="entry name" value="SET_domain_protein"/>
</dbReference>
<feature type="signal peptide" evidence="1">
    <location>
        <begin position="1"/>
        <end position="29"/>
    </location>
</feature>
<dbReference type="Pfam" id="PF00856">
    <property type="entry name" value="SET"/>
    <property type="match status" value="1"/>
</dbReference>
<name>A0A6A6JXV6_WESOR</name>